<feature type="signal peptide" evidence="12">
    <location>
        <begin position="1"/>
        <end position="19"/>
    </location>
</feature>
<dbReference type="PROSITE" id="PS51257">
    <property type="entry name" value="PROKAR_LIPOPROTEIN"/>
    <property type="match status" value="1"/>
</dbReference>
<comment type="catalytic activity">
    <reaction evidence="9">
        <text>O-phospho-L-serine + H2O = L-serine + phosphate</text>
        <dbReference type="Rhea" id="RHEA:21208"/>
        <dbReference type="ChEBI" id="CHEBI:15377"/>
        <dbReference type="ChEBI" id="CHEBI:33384"/>
        <dbReference type="ChEBI" id="CHEBI:43474"/>
        <dbReference type="ChEBI" id="CHEBI:57524"/>
        <dbReference type="EC" id="3.1.3.3"/>
    </reaction>
</comment>
<dbReference type="GO" id="GO:0036424">
    <property type="term" value="F:L-phosphoserine phosphatase activity"/>
    <property type="evidence" value="ECO:0007669"/>
    <property type="project" value="TreeGrafter"/>
</dbReference>
<dbReference type="KEGG" id="mbd:MEBOL_005616"/>
<keyword evidence="4" id="KW-0028">Amino-acid biosynthesis</keyword>
<dbReference type="EMBL" id="CP022163">
    <property type="protein sequence ID" value="ATB32140.1"/>
    <property type="molecule type" value="Genomic_DNA"/>
</dbReference>
<evidence type="ECO:0000256" key="8">
    <source>
        <dbReference type="ARBA" id="ARBA00023299"/>
    </source>
</evidence>
<keyword evidence="14" id="KW-1185">Reference proteome</keyword>
<keyword evidence="6" id="KW-0378">Hydrolase</keyword>
<keyword evidence="13" id="KW-0449">Lipoprotein</keyword>
<dbReference type="Pfam" id="PF12710">
    <property type="entry name" value="HAD"/>
    <property type="match status" value="1"/>
</dbReference>
<dbReference type="GO" id="GO:0000287">
    <property type="term" value="F:magnesium ion binding"/>
    <property type="evidence" value="ECO:0007669"/>
    <property type="project" value="TreeGrafter"/>
</dbReference>
<dbReference type="InterPro" id="IPR050582">
    <property type="entry name" value="HAD-like_SerB"/>
</dbReference>
<dbReference type="GO" id="GO:0006564">
    <property type="term" value="P:L-serine biosynthetic process"/>
    <property type="evidence" value="ECO:0007669"/>
    <property type="project" value="UniProtKB-KW"/>
</dbReference>
<evidence type="ECO:0000256" key="1">
    <source>
        <dbReference type="ARBA" id="ARBA00001946"/>
    </source>
</evidence>
<evidence type="ECO:0000256" key="2">
    <source>
        <dbReference type="ARBA" id="ARBA00005135"/>
    </source>
</evidence>
<evidence type="ECO:0000256" key="12">
    <source>
        <dbReference type="SAM" id="SignalP"/>
    </source>
</evidence>
<accession>A0A250ILN1</accession>
<keyword evidence="5" id="KW-0479">Metal-binding</keyword>
<organism evidence="13 14">
    <name type="scientific">Melittangium boletus DSM 14713</name>
    <dbReference type="NCBI Taxonomy" id="1294270"/>
    <lineage>
        <taxon>Bacteria</taxon>
        <taxon>Pseudomonadati</taxon>
        <taxon>Myxococcota</taxon>
        <taxon>Myxococcia</taxon>
        <taxon>Myxococcales</taxon>
        <taxon>Cystobacterineae</taxon>
        <taxon>Archangiaceae</taxon>
        <taxon>Melittangium</taxon>
    </lineage>
</organism>
<evidence type="ECO:0000256" key="6">
    <source>
        <dbReference type="ARBA" id="ARBA00022801"/>
    </source>
</evidence>
<dbReference type="InterPro" id="IPR023214">
    <property type="entry name" value="HAD_sf"/>
</dbReference>
<dbReference type="OrthoDB" id="1633110at2"/>
<reference evidence="13 14" key="1">
    <citation type="submission" date="2017-06" db="EMBL/GenBank/DDBJ databases">
        <authorList>
            <person name="Kim H.J."/>
            <person name="Triplett B.A."/>
        </authorList>
    </citation>
    <scope>NUCLEOTIDE SEQUENCE [LARGE SCALE GENOMIC DNA]</scope>
    <source>
        <strain evidence="13 14">DSM 14713</strain>
    </source>
</reference>
<dbReference type="Gene3D" id="3.40.50.1000">
    <property type="entry name" value="HAD superfamily/HAD-like"/>
    <property type="match status" value="2"/>
</dbReference>
<comment type="cofactor">
    <cofactor evidence="1">
        <name>Mg(2+)</name>
        <dbReference type="ChEBI" id="CHEBI:18420"/>
    </cofactor>
</comment>
<gene>
    <name evidence="13" type="ORF">MEBOL_005616</name>
</gene>
<comment type="catalytic activity">
    <reaction evidence="10">
        <text>O-phospho-D-serine + H2O = D-serine + phosphate</text>
        <dbReference type="Rhea" id="RHEA:24873"/>
        <dbReference type="ChEBI" id="CHEBI:15377"/>
        <dbReference type="ChEBI" id="CHEBI:35247"/>
        <dbReference type="ChEBI" id="CHEBI:43474"/>
        <dbReference type="ChEBI" id="CHEBI:58680"/>
        <dbReference type="EC" id="3.1.3.3"/>
    </reaction>
</comment>
<evidence type="ECO:0000256" key="9">
    <source>
        <dbReference type="ARBA" id="ARBA00048138"/>
    </source>
</evidence>
<name>A0A250ILN1_9BACT</name>
<keyword evidence="7" id="KW-0460">Magnesium</keyword>
<keyword evidence="12" id="KW-0732">Signal</keyword>
<sequence length="449" mass="48388">MSPSSRRSSLRLLSPLALAAGLLGGALACGGGTGPQGPTGPSGPSGQDGKSPGPVRLLDDKVGRWLPENRARLNELLTTQGVASATFDPRNRPVAVFDWDNTVVKNDMGDATLFWMLRHDKVRQPADGDWGQTSTHLTAEARTALNTACTGIAEPGAPLPTSTQPACADEIVSIYSRNLTRGGEDAWDKPLTQTINTAYAWAAQLQAGYTPEELRGFAQAAYAENAFNPLGTTQTVGTTSGLAFHVRVYDEMVDLIETMQVNGFDVWILTASPQFVVDAISEELVGVKPQRVVGIRTVADANGRLTARLRGCGTVADGADTLITYDQGKRCWINKAIFHLPPERQLARAGEESQRQVFAAGDSDTDLSFLQDATRLKLAINRNRVQLMCNAYANAQGRWLVQPMFVEPRAQQTSPYPCTSALDAVGQPITDEAGNPFTQDFEDRVFALP</sequence>
<dbReference type="PANTHER" id="PTHR43344:SF2">
    <property type="entry name" value="PHOSPHOSERINE PHOSPHATASE"/>
    <property type="match status" value="1"/>
</dbReference>
<dbReference type="GO" id="GO:0005737">
    <property type="term" value="C:cytoplasm"/>
    <property type="evidence" value="ECO:0007669"/>
    <property type="project" value="TreeGrafter"/>
</dbReference>
<evidence type="ECO:0000256" key="5">
    <source>
        <dbReference type="ARBA" id="ARBA00022723"/>
    </source>
</evidence>
<dbReference type="SUPFAM" id="SSF56784">
    <property type="entry name" value="HAD-like"/>
    <property type="match status" value="1"/>
</dbReference>
<feature type="region of interest" description="Disordered" evidence="11">
    <location>
        <begin position="30"/>
        <end position="54"/>
    </location>
</feature>
<dbReference type="InterPro" id="IPR006311">
    <property type="entry name" value="TAT_signal"/>
</dbReference>
<evidence type="ECO:0000313" key="13">
    <source>
        <dbReference type="EMBL" id="ATB32140.1"/>
    </source>
</evidence>
<dbReference type="PROSITE" id="PS51318">
    <property type="entry name" value="TAT"/>
    <property type="match status" value="1"/>
</dbReference>
<dbReference type="Proteomes" id="UP000217289">
    <property type="component" value="Chromosome"/>
</dbReference>
<feature type="chain" id="PRO_5012128708" description="phosphoserine phosphatase" evidence="12">
    <location>
        <begin position="20"/>
        <end position="449"/>
    </location>
</feature>
<evidence type="ECO:0000256" key="4">
    <source>
        <dbReference type="ARBA" id="ARBA00022605"/>
    </source>
</evidence>
<keyword evidence="8" id="KW-0718">Serine biosynthesis</keyword>
<evidence type="ECO:0000313" key="14">
    <source>
        <dbReference type="Proteomes" id="UP000217289"/>
    </source>
</evidence>
<evidence type="ECO:0000256" key="10">
    <source>
        <dbReference type="ARBA" id="ARBA00048523"/>
    </source>
</evidence>
<dbReference type="EC" id="3.1.3.3" evidence="3"/>
<evidence type="ECO:0000256" key="7">
    <source>
        <dbReference type="ARBA" id="ARBA00022842"/>
    </source>
</evidence>
<dbReference type="AlphaFoldDB" id="A0A250ILN1"/>
<protein>
    <recommendedName>
        <fullName evidence="3">phosphoserine phosphatase</fullName>
        <ecNumber evidence="3">3.1.3.3</ecNumber>
    </recommendedName>
</protein>
<proteinExistence type="predicted"/>
<dbReference type="InterPro" id="IPR036412">
    <property type="entry name" value="HAD-like_sf"/>
</dbReference>
<evidence type="ECO:0000256" key="3">
    <source>
        <dbReference type="ARBA" id="ARBA00012640"/>
    </source>
</evidence>
<evidence type="ECO:0000256" key="11">
    <source>
        <dbReference type="SAM" id="MobiDB-lite"/>
    </source>
</evidence>
<comment type="pathway">
    <text evidence="2">Amino-acid biosynthesis; L-serine biosynthesis; L-serine from 3-phospho-D-glycerate: step 3/3.</text>
</comment>
<dbReference type="PANTHER" id="PTHR43344">
    <property type="entry name" value="PHOSPHOSERINE PHOSPHATASE"/>
    <property type="match status" value="1"/>
</dbReference>
<dbReference type="RefSeq" id="WP_095980365.1">
    <property type="nucleotide sequence ID" value="NZ_CP022163.1"/>
</dbReference>